<dbReference type="GO" id="GO:0006511">
    <property type="term" value="P:ubiquitin-dependent protein catabolic process"/>
    <property type="evidence" value="ECO:0007669"/>
    <property type="project" value="TreeGrafter"/>
</dbReference>
<keyword evidence="1" id="KW-0963">Cytoplasm</keyword>
<accession>A0A8S1MUB3</accession>
<dbReference type="Pfam" id="PF22788">
    <property type="entry name" value="COP9_hel_rpt"/>
    <property type="match status" value="1"/>
</dbReference>
<feature type="repeat" description="TPR" evidence="2">
    <location>
        <begin position="145"/>
        <end position="178"/>
    </location>
</feature>
<keyword evidence="5" id="KW-1185">Reference proteome</keyword>
<dbReference type="EMBL" id="CAJJDM010000061">
    <property type="protein sequence ID" value="CAD8078534.1"/>
    <property type="molecule type" value="Genomic_DNA"/>
</dbReference>
<comment type="caution">
    <text evidence="4">The sequence shown here is derived from an EMBL/GenBank/DDBJ whole genome shotgun (WGS) entry which is preliminary data.</text>
</comment>
<name>A0A8S1MUB3_PARPR</name>
<dbReference type="InterPro" id="IPR050756">
    <property type="entry name" value="CSN3"/>
</dbReference>
<dbReference type="PROSITE" id="PS50005">
    <property type="entry name" value="TPR"/>
    <property type="match status" value="1"/>
</dbReference>
<dbReference type="GO" id="GO:0008180">
    <property type="term" value="C:COP9 signalosome"/>
    <property type="evidence" value="ECO:0007669"/>
    <property type="project" value="TreeGrafter"/>
</dbReference>
<dbReference type="InterPro" id="IPR019734">
    <property type="entry name" value="TPR_rpt"/>
</dbReference>
<evidence type="ECO:0000313" key="4">
    <source>
        <dbReference type="EMBL" id="CAD8078534.1"/>
    </source>
</evidence>
<feature type="domain" description="COP9 signalosome complex subunit 3 N-terminal helical repeats" evidence="3">
    <location>
        <begin position="55"/>
        <end position="175"/>
    </location>
</feature>
<sequence>MNQEFDENDIPNEQQIYSSFQSQSDVSKIYFLSNHQSKYEDQHIIYLFKYFMEFQINKIDIQYMNIYGTCLSKFTNQLKTNNPHIITKVLSHLRNQLQKIIFLTELHVAFLQSCIMSYNYKIGYQFTKSKIFLQESQDKKNQIIIEYFYYAGLIANAQKDYDEALRCYKIAYKMQPASVFTFEAQKLESLLSFRLGLELKNWPNPQNSVLVSKLKNIIENQGFKNLQERDNDVIYDQDINICLKEWSIQAQLYQFLQKEQELHSKVHFDFINHNFHFFEYETLIGLLMNINNVHNMFSINEEKHYLEFKYNNLTYKEINSKLENRYDLLKSLSQKK</sequence>
<dbReference type="OMA" id="IEYFYYA"/>
<evidence type="ECO:0000256" key="2">
    <source>
        <dbReference type="PROSITE-ProRule" id="PRU00339"/>
    </source>
</evidence>
<evidence type="ECO:0000256" key="1">
    <source>
        <dbReference type="ARBA" id="ARBA00022490"/>
    </source>
</evidence>
<dbReference type="PANTHER" id="PTHR10758">
    <property type="entry name" value="26S PROTEASOME NON-ATPASE REGULATORY SUBUNIT 3/COP9 SIGNALOSOME COMPLEX SUBUNIT 3"/>
    <property type="match status" value="1"/>
</dbReference>
<reference evidence="4" key="1">
    <citation type="submission" date="2021-01" db="EMBL/GenBank/DDBJ databases">
        <authorList>
            <consortium name="Genoscope - CEA"/>
            <person name="William W."/>
        </authorList>
    </citation>
    <scope>NUCLEOTIDE SEQUENCE</scope>
</reference>
<dbReference type="InterPro" id="IPR055089">
    <property type="entry name" value="COP9_N"/>
</dbReference>
<protein>
    <recommendedName>
        <fullName evidence="3">COP9 signalosome complex subunit 3 N-terminal helical repeats domain-containing protein</fullName>
    </recommendedName>
</protein>
<dbReference type="Proteomes" id="UP000688137">
    <property type="component" value="Unassembled WGS sequence"/>
</dbReference>
<dbReference type="PANTHER" id="PTHR10758:SF1">
    <property type="entry name" value="COP9 SIGNALOSOME COMPLEX SUBUNIT 3"/>
    <property type="match status" value="1"/>
</dbReference>
<gene>
    <name evidence="4" type="ORF">PPRIM_AZ9-3.1.T0600099</name>
</gene>
<evidence type="ECO:0000259" key="3">
    <source>
        <dbReference type="Pfam" id="PF22788"/>
    </source>
</evidence>
<evidence type="ECO:0000313" key="5">
    <source>
        <dbReference type="Proteomes" id="UP000688137"/>
    </source>
</evidence>
<proteinExistence type="predicted"/>
<organism evidence="4 5">
    <name type="scientific">Paramecium primaurelia</name>
    <dbReference type="NCBI Taxonomy" id="5886"/>
    <lineage>
        <taxon>Eukaryota</taxon>
        <taxon>Sar</taxon>
        <taxon>Alveolata</taxon>
        <taxon>Ciliophora</taxon>
        <taxon>Intramacronucleata</taxon>
        <taxon>Oligohymenophorea</taxon>
        <taxon>Peniculida</taxon>
        <taxon>Parameciidae</taxon>
        <taxon>Paramecium</taxon>
    </lineage>
</organism>
<keyword evidence="2" id="KW-0802">TPR repeat</keyword>
<dbReference type="AlphaFoldDB" id="A0A8S1MUB3"/>